<evidence type="ECO:0000256" key="5">
    <source>
        <dbReference type="ARBA" id="ARBA00022989"/>
    </source>
</evidence>
<feature type="transmembrane region" description="Helical" evidence="7">
    <location>
        <begin position="364"/>
        <end position="384"/>
    </location>
</feature>
<dbReference type="PANTHER" id="PTHR33362">
    <property type="entry name" value="SIALIC ACID TRAP TRANSPORTER PERMEASE PROTEIN SIAT-RELATED"/>
    <property type="match status" value="1"/>
</dbReference>
<evidence type="ECO:0000313" key="9">
    <source>
        <dbReference type="EMBL" id="AXF56958.1"/>
    </source>
</evidence>
<keyword evidence="5 7" id="KW-1133">Transmembrane helix</keyword>
<evidence type="ECO:0000256" key="3">
    <source>
        <dbReference type="ARBA" id="ARBA00022519"/>
    </source>
</evidence>
<dbReference type="GO" id="GO:0022857">
    <property type="term" value="F:transmembrane transporter activity"/>
    <property type="evidence" value="ECO:0007669"/>
    <property type="project" value="TreeGrafter"/>
</dbReference>
<dbReference type="InterPro" id="IPR004681">
    <property type="entry name" value="TRAP_DctM"/>
</dbReference>
<keyword evidence="4 7" id="KW-0812">Transmembrane</keyword>
<gene>
    <name evidence="9" type="ORF">DT065_13730</name>
</gene>
<dbReference type="PANTHER" id="PTHR33362:SF5">
    <property type="entry name" value="C4-DICARBOXYLATE TRAP TRANSPORTER LARGE PERMEASE PROTEIN DCTM"/>
    <property type="match status" value="1"/>
</dbReference>
<feature type="transmembrane region" description="Helical" evidence="7">
    <location>
        <begin position="404"/>
        <end position="432"/>
    </location>
</feature>
<dbReference type="Pfam" id="PF06808">
    <property type="entry name" value="DctM"/>
    <property type="match status" value="1"/>
</dbReference>
<dbReference type="EMBL" id="CP031092">
    <property type="protein sequence ID" value="AXF56958.1"/>
    <property type="molecule type" value="Genomic_DNA"/>
</dbReference>
<comment type="subcellular location">
    <subcellularLocation>
        <location evidence="1">Cell inner membrane</location>
        <topology evidence="1">Multi-pass membrane protein</topology>
    </subcellularLocation>
</comment>
<organism evidence="9 10">
    <name type="scientific">Salicibibacter kimchii</name>
    <dbReference type="NCBI Taxonomy" id="2099786"/>
    <lineage>
        <taxon>Bacteria</taxon>
        <taxon>Bacillati</taxon>
        <taxon>Bacillota</taxon>
        <taxon>Bacilli</taxon>
        <taxon>Bacillales</taxon>
        <taxon>Bacillaceae</taxon>
        <taxon>Salicibibacter</taxon>
    </lineage>
</organism>
<feature type="domain" description="TRAP C4-dicarboxylate transport system permease DctM subunit" evidence="8">
    <location>
        <begin position="12"/>
        <end position="427"/>
    </location>
</feature>
<keyword evidence="10" id="KW-1185">Reference proteome</keyword>
<feature type="transmembrane region" description="Helical" evidence="7">
    <location>
        <begin position="226"/>
        <end position="246"/>
    </location>
</feature>
<accession>A0A345C177</accession>
<feature type="transmembrane region" description="Helical" evidence="7">
    <location>
        <begin position="101"/>
        <end position="125"/>
    </location>
</feature>
<feature type="transmembrane region" description="Helical" evidence="7">
    <location>
        <begin position="176"/>
        <end position="197"/>
    </location>
</feature>
<dbReference type="PIRSF" id="PIRSF006066">
    <property type="entry name" value="HI0050"/>
    <property type="match status" value="1"/>
</dbReference>
<proteinExistence type="predicted"/>
<evidence type="ECO:0000256" key="1">
    <source>
        <dbReference type="ARBA" id="ARBA00004429"/>
    </source>
</evidence>
<feature type="transmembrane region" description="Helical" evidence="7">
    <location>
        <begin position="323"/>
        <end position="352"/>
    </location>
</feature>
<keyword evidence="2" id="KW-1003">Cell membrane</keyword>
<dbReference type="NCBIfam" id="TIGR00786">
    <property type="entry name" value="dctM"/>
    <property type="match status" value="1"/>
</dbReference>
<evidence type="ECO:0000256" key="2">
    <source>
        <dbReference type="ARBA" id="ARBA00022475"/>
    </source>
</evidence>
<evidence type="ECO:0000313" key="10">
    <source>
        <dbReference type="Proteomes" id="UP000252100"/>
    </source>
</evidence>
<dbReference type="OrthoDB" id="9785600at2"/>
<feature type="transmembrane region" description="Helical" evidence="7">
    <location>
        <begin position="6"/>
        <end position="39"/>
    </location>
</feature>
<name>A0A345C177_9BACI</name>
<evidence type="ECO:0000256" key="4">
    <source>
        <dbReference type="ARBA" id="ARBA00022692"/>
    </source>
</evidence>
<dbReference type="RefSeq" id="WP_114374345.1">
    <property type="nucleotide sequence ID" value="NZ_CP031092.1"/>
</dbReference>
<dbReference type="KEGG" id="rue:DT065_13730"/>
<feature type="transmembrane region" description="Helical" evidence="7">
    <location>
        <begin position="252"/>
        <end position="269"/>
    </location>
</feature>
<keyword evidence="6 7" id="KW-0472">Membrane</keyword>
<protein>
    <submittedName>
        <fullName evidence="9">TRAP transporter large permease</fullName>
    </submittedName>
</protein>
<keyword evidence="3" id="KW-0997">Cell inner membrane</keyword>
<evidence type="ECO:0000256" key="7">
    <source>
        <dbReference type="SAM" id="Phobius"/>
    </source>
</evidence>
<dbReference type="InterPro" id="IPR010656">
    <property type="entry name" value="DctM"/>
</dbReference>
<reference evidence="9 10" key="1">
    <citation type="journal article" date="2018" name="J. Microbiol.">
        <title>Salicibibacter kimchii gen. nov., sp. nov., a moderately halophilic and alkalitolerant bacterium in the family Bacillaceae, isolated from kimchi.</title>
        <authorList>
            <person name="Jang J.Y."/>
            <person name="Oh Y.J."/>
            <person name="Lim S.K."/>
            <person name="Park H.K."/>
            <person name="Lee C."/>
            <person name="Kim J.Y."/>
            <person name="Lee M.A."/>
            <person name="Choi H.J."/>
        </authorList>
    </citation>
    <scope>NUCLEOTIDE SEQUENCE [LARGE SCALE GENOMIC DNA]</scope>
    <source>
        <strain evidence="9 10">NKC1-1</strain>
    </source>
</reference>
<sequence length="438" mass="47101">MDWWMVLFIILLSLLGLMFIRVPVAFAFLMVNIVAAYILWGGESGLYLLVHSIQDALTNFSLLPIPLFVLMGEIMFHSGVAPKMLNTLDKWLGRLPGRLSLLAVGGGTLLSSLTASTMATTAMLGSTLVPEMERKQYKIPMSIGPILASGGLAVMIPPSALGVLLASLGMISVGQFLIAIILPGVLMAVLFAVYIIIRAQLQPSLAPKYEVESIPLSEKLVDTAKYILPLSIIIFLVVGFIFLGIASPTESAAMGAFGSLILAAWYRQLNLKVLTNAVSGTLKLTAMILMIVAGSIAFSQILSFSGVTRNLVDLVGGLELTPVFILILMLLIIIFMGMFMESLSILMVVIPIYMPIAEVLDFNLLWFAVLVLIAIEIGQISPPFGLGLFVMKGVAPKGTTMGQIYAASVPFIFMLILLIAIVILIPPLATWLPGIMTS</sequence>
<dbReference type="AlphaFoldDB" id="A0A345C177"/>
<feature type="transmembrane region" description="Helical" evidence="7">
    <location>
        <begin position="281"/>
        <end position="303"/>
    </location>
</feature>
<evidence type="ECO:0000259" key="8">
    <source>
        <dbReference type="Pfam" id="PF06808"/>
    </source>
</evidence>
<dbReference type="GO" id="GO:0005886">
    <property type="term" value="C:plasma membrane"/>
    <property type="evidence" value="ECO:0007669"/>
    <property type="project" value="UniProtKB-SubCell"/>
</dbReference>
<evidence type="ECO:0000256" key="6">
    <source>
        <dbReference type="ARBA" id="ARBA00023136"/>
    </source>
</evidence>
<feature type="transmembrane region" description="Helical" evidence="7">
    <location>
        <begin position="146"/>
        <end position="170"/>
    </location>
</feature>
<dbReference type="Proteomes" id="UP000252100">
    <property type="component" value="Chromosome"/>
</dbReference>
<feature type="transmembrane region" description="Helical" evidence="7">
    <location>
        <begin position="60"/>
        <end position="81"/>
    </location>
</feature>